<keyword evidence="2" id="KW-1185">Reference proteome</keyword>
<sequence>MFEEASKVTLKMKDKNDVEVSRNMMIPNLHLKSYMTTLLITPAWSRGLKTKFYKILCLCHMTTKFTNLYCDIDADYEEEIAKGNSRKGASMNTVAWTQ</sequence>
<reference evidence="1 2" key="1">
    <citation type="journal article" date="2018" name="Mol. Plant">
        <title>The genome of Artemisia annua provides insight into the evolution of Asteraceae family and artemisinin biosynthesis.</title>
        <authorList>
            <person name="Shen Q."/>
            <person name="Zhang L."/>
            <person name="Liao Z."/>
            <person name="Wang S."/>
            <person name="Yan T."/>
            <person name="Shi P."/>
            <person name="Liu M."/>
            <person name="Fu X."/>
            <person name="Pan Q."/>
            <person name="Wang Y."/>
            <person name="Lv Z."/>
            <person name="Lu X."/>
            <person name="Zhang F."/>
            <person name="Jiang W."/>
            <person name="Ma Y."/>
            <person name="Chen M."/>
            <person name="Hao X."/>
            <person name="Li L."/>
            <person name="Tang Y."/>
            <person name="Lv G."/>
            <person name="Zhou Y."/>
            <person name="Sun X."/>
            <person name="Brodelius P.E."/>
            <person name="Rose J.K.C."/>
            <person name="Tang K."/>
        </authorList>
    </citation>
    <scope>NUCLEOTIDE SEQUENCE [LARGE SCALE GENOMIC DNA]</scope>
    <source>
        <strain evidence="2">cv. Huhao1</strain>
        <tissue evidence="1">Leaf</tissue>
    </source>
</reference>
<protein>
    <submittedName>
        <fullName evidence="1">Uncharacterized protein</fullName>
    </submittedName>
</protein>
<gene>
    <name evidence="1" type="ORF">CTI12_AA166800</name>
</gene>
<dbReference type="EMBL" id="PKPP01004166">
    <property type="protein sequence ID" value="PWA65744.1"/>
    <property type="molecule type" value="Genomic_DNA"/>
</dbReference>
<evidence type="ECO:0000313" key="2">
    <source>
        <dbReference type="Proteomes" id="UP000245207"/>
    </source>
</evidence>
<evidence type="ECO:0000313" key="1">
    <source>
        <dbReference type="EMBL" id="PWA65744.1"/>
    </source>
</evidence>
<comment type="caution">
    <text evidence="1">The sequence shown here is derived from an EMBL/GenBank/DDBJ whole genome shotgun (WGS) entry which is preliminary data.</text>
</comment>
<dbReference type="Proteomes" id="UP000245207">
    <property type="component" value="Unassembled WGS sequence"/>
</dbReference>
<dbReference type="AlphaFoldDB" id="A0A2U1MX12"/>
<name>A0A2U1MX12_ARTAN</name>
<organism evidence="1 2">
    <name type="scientific">Artemisia annua</name>
    <name type="common">Sweet wormwood</name>
    <dbReference type="NCBI Taxonomy" id="35608"/>
    <lineage>
        <taxon>Eukaryota</taxon>
        <taxon>Viridiplantae</taxon>
        <taxon>Streptophyta</taxon>
        <taxon>Embryophyta</taxon>
        <taxon>Tracheophyta</taxon>
        <taxon>Spermatophyta</taxon>
        <taxon>Magnoliopsida</taxon>
        <taxon>eudicotyledons</taxon>
        <taxon>Gunneridae</taxon>
        <taxon>Pentapetalae</taxon>
        <taxon>asterids</taxon>
        <taxon>campanulids</taxon>
        <taxon>Asterales</taxon>
        <taxon>Asteraceae</taxon>
        <taxon>Asteroideae</taxon>
        <taxon>Anthemideae</taxon>
        <taxon>Artemisiinae</taxon>
        <taxon>Artemisia</taxon>
    </lineage>
</organism>
<proteinExistence type="predicted"/>
<accession>A0A2U1MX12</accession>